<dbReference type="NCBIfam" id="NF041195">
    <property type="entry name" value="ScbA_BarX_GamBu"/>
    <property type="match status" value="1"/>
</dbReference>
<reference evidence="3" key="1">
    <citation type="submission" date="2016-10" db="EMBL/GenBank/DDBJ databases">
        <authorList>
            <person name="Varghese N."/>
        </authorList>
    </citation>
    <scope>NUCLEOTIDE SEQUENCE [LARGE SCALE GENOMIC DNA]</scope>
    <source>
        <strain evidence="3">DSM 45096 / BCRC 16803 / CGMCC 4.1857 / CIP 109030 / JCM 12277 / KCTC 19219 / NBRC 100920 / 33214</strain>
    </source>
</reference>
<evidence type="ECO:0000313" key="3">
    <source>
        <dbReference type="Proteomes" id="UP000183015"/>
    </source>
</evidence>
<accession>A0A1H7KGZ1</accession>
<proteinExistence type="predicted"/>
<dbReference type="Proteomes" id="UP000183015">
    <property type="component" value="Unassembled WGS sequence"/>
</dbReference>
<gene>
    <name evidence="2" type="ORF">SAMN05414137_10444</name>
</gene>
<dbReference type="EMBL" id="FOAZ01000004">
    <property type="protein sequence ID" value="SEK86059.1"/>
    <property type="molecule type" value="Genomic_DNA"/>
</dbReference>
<dbReference type="InterPro" id="IPR047757">
    <property type="entry name" value="AfsA-like"/>
</dbReference>
<dbReference type="Pfam" id="PF03756">
    <property type="entry name" value="AfsA"/>
    <property type="match status" value="2"/>
</dbReference>
<dbReference type="STRING" id="235985.SAMN05414137_10444"/>
<dbReference type="RefSeq" id="WP_042441872.1">
    <property type="nucleotide sequence ID" value="NZ_BBPN01000001.1"/>
</dbReference>
<feature type="domain" description="A-factor biosynthesis hotdog" evidence="1">
    <location>
        <begin position="17"/>
        <end position="151"/>
    </location>
</feature>
<dbReference type="SUPFAM" id="SSF54637">
    <property type="entry name" value="Thioesterase/thiol ester dehydrase-isomerase"/>
    <property type="match status" value="1"/>
</dbReference>
<dbReference type="eggNOG" id="ENOG502ZTRV">
    <property type="taxonomic scope" value="Bacteria"/>
</dbReference>
<name>A0A1H7KGZ1_STRJI</name>
<dbReference type="AlphaFoldDB" id="A0A1H7KGZ1"/>
<protein>
    <submittedName>
        <fullName evidence="2">A-factor biosynthesis hotdog domain-containing protein</fullName>
    </submittedName>
</protein>
<sequence>MSPSLTASASSLAELTHRIEQVEVLPTDWIRLGGDRYLISARWLHPFFVPVHGYSFDPLLVVESMRQSSILVSHVGFGVPTDHRFVMNSMSFAAEQGALSGAERGCTETGGDAVIEVHCTDVLHRGRQLAGLRTEVQVRFGGRLVATGAGNIGFVRPSVYERLRGHCPLSTDAAVRTAPLPTPLDPWLVGRASEEDVLLAPSGQQDCWQLRCDPTHPVLFHRPSDHVPGMMLLEAARQAAHAATVSSRPFVPLGGGLKFHRYAELDQPVWIQAYAVDLGRDGCSVVVRGRQNDTLVFEGVLAAGADA</sequence>
<dbReference type="InterPro" id="IPR005509">
    <property type="entry name" value="AfsA_hotdog_dom"/>
</dbReference>
<feature type="domain" description="A-factor biosynthesis hotdog" evidence="1">
    <location>
        <begin position="188"/>
        <end position="275"/>
    </location>
</feature>
<evidence type="ECO:0000259" key="1">
    <source>
        <dbReference type="Pfam" id="PF03756"/>
    </source>
</evidence>
<keyword evidence="3" id="KW-1185">Reference proteome</keyword>
<organism evidence="2 3">
    <name type="scientific">Streptacidiphilus jiangxiensis</name>
    <dbReference type="NCBI Taxonomy" id="235985"/>
    <lineage>
        <taxon>Bacteria</taxon>
        <taxon>Bacillati</taxon>
        <taxon>Actinomycetota</taxon>
        <taxon>Actinomycetes</taxon>
        <taxon>Kitasatosporales</taxon>
        <taxon>Streptomycetaceae</taxon>
        <taxon>Streptacidiphilus</taxon>
    </lineage>
</organism>
<evidence type="ECO:0000313" key="2">
    <source>
        <dbReference type="EMBL" id="SEK86059.1"/>
    </source>
</evidence>
<dbReference type="GO" id="GO:0016740">
    <property type="term" value="F:transferase activity"/>
    <property type="evidence" value="ECO:0007669"/>
    <property type="project" value="InterPro"/>
</dbReference>
<dbReference type="InterPro" id="IPR029069">
    <property type="entry name" value="HotDog_dom_sf"/>
</dbReference>